<feature type="transmembrane region" description="Helical" evidence="6">
    <location>
        <begin position="127"/>
        <end position="148"/>
    </location>
</feature>
<dbReference type="GeneID" id="30173981"/>
<feature type="transmembrane region" description="Helical" evidence="6">
    <location>
        <begin position="97"/>
        <end position="120"/>
    </location>
</feature>
<evidence type="ECO:0000256" key="5">
    <source>
        <dbReference type="ARBA" id="ARBA00023136"/>
    </source>
</evidence>
<dbReference type="Pfam" id="PF07690">
    <property type="entry name" value="MFS_1"/>
    <property type="match status" value="1"/>
</dbReference>
<reference evidence="7" key="1">
    <citation type="submission" date="2013-07" db="EMBL/GenBank/DDBJ databases">
        <authorList>
            <consortium name="The Broad Institute Genome Sequencing Platform"/>
            <person name="Cuomo C."/>
            <person name="Litvintseva A."/>
            <person name="Chen Y."/>
            <person name="Heitman J."/>
            <person name="Sun S."/>
            <person name="Springer D."/>
            <person name="Dromer F."/>
            <person name="Young S.K."/>
            <person name="Zeng Q."/>
            <person name="Gargeya S."/>
            <person name="Fitzgerald M."/>
            <person name="Abouelleil A."/>
            <person name="Alvarado L."/>
            <person name="Berlin A.M."/>
            <person name="Chapman S.B."/>
            <person name="Dewar J."/>
            <person name="Goldberg J."/>
            <person name="Griggs A."/>
            <person name="Gujja S."/>
            <person name="Hansen M."/>
            <person name="Howarth C."/>
            <person name="Imamovic A."/>
            <person name="Larimer J."/>
            <person name="McCowan C."/>
            <person name="Murphy C."/>
            <person name="Pearson M."/>
            <person name="Priest M."/>
            <person name="Roberts A."/>
            <person name="Saif S."/>
            <person name="Shea T."/>
            <person name="Sykes S."/>
            <person name="Wortman J."/>
            <person name="Nusbaum C."/>
            <person name="Birren B."/>
        </authorList>
    </citation>
    <scope>NUCLEOTIDE SEQUENCE</scope>
    <source>
        <strain evidence="7">CBS 10737</strain>
    </source>
</reference>
<feature type="transmembrane region" description="Helical" evidence="6">
    <location>
        <begin position="180"/>
        <end position="198"/>
    </location>
</feature>
<proteinExistence type="predicted"/>
<dbReference type="EMBL" id="CP144528">
    <property type="protein sequence ID" value="WWC72878.1"/>
    <property type="molecule type" value="Genomic_DNA"/>
</dbReference>
<evidence type="ECO:0000256" key="3">
    <source>
        <dbReference type="ARBA" id="ARBA00022692"/>
    </source>
</evidence>
<dbReference type="InterPro" id="IPR011701">
    <property type="entry name" value="MFS"/>
</dbReference>
<comment type="subcellular location">
    <subcellularLocation>
        <location evidence="1">Membrane</location>
        <topology evidence="1">Multi-pass membrane protein</topology>
    </subcellularLocation>
</comment>
<keyword evidence="5 6" id="KW-0472">Membrane</keyword>
<evidence type="ECO:0000256" key="6">
    <source>
        <dbReference type="SAM" id="Phobius"/>
    </source>
</evidence>
<dbReference type="GO" id="GO:0016020">
    <property type="term" value="C:membrane"/>
    <property type="evidence" value="ECO:0007669"/>
    <property type="project" value="UniProtKB-SubCell"/>
</dbReference>
<keyword evidence="2" id="KW-0813">Transport</keyword>
<dbReference type="SUPFAM" id="SSF103473">
    <property type="entry name" value="MFS general substrate transporter"/>
    <property type="match status" value="1"/>
</dbReference>
<evidence type="ECO:0000256" key="4">
    <source>
        <dbReference type="ARBA" id="ARBA00022989"/>
    </source>
</evidence>
<dbReference type="PANTHER" id="PTHR43791:SF23">
    <property type="entry name" value="MAJOR FACILITATOR SUPERFAMILY (MFS) PROFILE DOMAIN-CONTAINING PROTEIN"/>
    <property type="match status" value="1"/>
</dbReference>
<feature type="transmembrane region" description="Helical" evidence="6">
    <location>
        <begin position="249"/>
        <end position="269"/>
    </location>
</feature>
<keyword evidence="8" id="KW-1185">Reference proteome</keyword>
<evidence type="ECO:0000256" key="1">
    <source>
        <dbReference type="ARBA" id="ARBA00004141"/>
    </source>
</evidence>
<dbReference type="Proteomes" id="UP000094020">
    <property type="component" value="Chromosome 10"/>
</dbReference>
<evidence type="ECO:0000313" key="7">
    <source>
        <dbReference type="EMBL" id="WWC72878.1"/>
    </source>
</evidence>
<protein>
    <recommendedName>
        <fullName evidence="9">Major facilitator superfamily (MFS) profile domain-containing protein</fullName>
    </recommendedName>
</protein>
<dbReference type="AlphaFoldDB" id="A0AAJ8MT97"/>
<accession>A0AAJ8MT97</accession>
<gene>
    <name evidence="7" type="ORF">I206_106842</name>
</gene>
<dbReference type="Gene3D" id="1.20.1250.20">
    <property type="entry name" value="MFS general substrate transporter like domains"/>
    <property type="match status" value="1"/>
</dbReference>
<dbReference type="KEGG" id="kpin:30173981"/>
<keyword evidence="3 6" id="KW-0812">Transmembrane</keyword>
<dbReference type="InterPro" id="IPR036259">
    <property type="entry name" value="MFS_trans_sf"/>
</dbReference>
<reference evidence="7" key="2">
    <citation type="submission" date="2024-02" db="EMBL/GenBank/DDBJ databases">
        <title>Comparative genomics of Cryptococcus and Kwoniella reveals pathogenesis evolution and contrasting modes of karyotype evolution via chromosome fusion or intercentromeric recombination.</title>
        <authorList>
            <person name="Coelho M.A."/>
            <person name="David-Palma M."/>
            <person name="Shea T."/>
            <person name="Bowers K."/>
            <person name="McGinley-Smith S."/>
            <person name="Mohammad A.W."/>
            <person name="Gnirke A."/>
            <person name="Yurkov A.M."/>
            <person name="Nowrousian M."/>
            <person name="Sun S."/>
            <person name="Cuomo C.A."/>
            <person name="Heitman J."/>
        </authorList>
    </citation>
    <scope>NUCLEOTIDE SEQUENCE</scope>
    <source>
        <strain evidence="7">CBS 10737</strain>
    </source>
</reference>
<evidence type="ECO:0000313" key="8">
    <source>
        <dbReference type="Proteomes" id="UP000094020"/>
    </source>
</evidence>
<dbReference type="RefSeq" id="XP_019010050.2">
    <property type="nucleotide sequence ID" value="XM_019157332.2"/>
</dbReference>
<name>A0AAJ8MT97_9TREE</name>
<evidence type="ECO:0008006" key="9">
    <source>
        <dbReference type="Google" id="ProtNLM"/>
    </source>
</evidence>
<organism evidence="7 8">
    <name type="scientific">Kwoniella pini CBS 10737</name>
    <dbReference type="NCBI Taxonomy" id="1296096"/>
    <lineage>
        <taxon>Eukaryota</taxon>
        <taxon>Fungi</taxon>
        <taxon>Dikarya</taxon>
        <taxon>Basidiomycota</taxon>
        <taxon>Agaricomycotina</taxon>
        <taxon>Tremellomycetes</taxon>
        <taxon>Tremellales</taxon>
        <taxon>Cryptococcaceae</taxon>
        <taxon>Kwoniella</taxon>
    </lineage>
</organism>
<evidence type="ECO:0000256" key="2">
    <source>
        <dbReference type="ARBA" id="ARBA00022448"/>
    </source>
</evidence>
<dbReference type="PANTHER" id="PTHR43791">
    <property type="entry name" value="PERMEASE-RELATED"/>
    <property type="match status" value="1"/>
</dbReference>
<sequence length="317" mass="35721">MEAIRAVLSNETELDLHHVENRDEKVALDERPIVAILYILNFLDRANLGAAKLQGIMTNLHLSTQQFAACISLLYDGYLPFQTPSNLIIARVSRPGLYISIAVIVWGIISLCTAAVHSFAQLVGVRIVLGAVEAVFFPGVIYFLSAWYTRPEIGTRIATLFMGQQLSTTWKCFWKAGDGYSYEGSLTIGFGIIFAFFLPEYPIRAKRLLNPIERDLAVWRLEHEAGAAEGHDDTGTWEGFKMALKDPKFWTLVVVNFWSQGMGSIINFFPTMVQFLGYNSINTLLLTGHSWTQGYFCRSKSHSRVRKHLYVMHKDGS</sequence>
<keyword evidence="4 6" id="KW-1133">Transmembrane helix</keyword>
<dbReference type="GO" id="GO:0022857">
    <property type="term" value="F:transmembrane transporter activity"/>
    <property type="evidence" value="ECO:0007669"/>
    <property type="project" value="InterPro"/>
</dbReference>